<comment type="caution">
    <text evidence="3">The sequence shown here is derived from an EMBL/GenBank/DDBJ whole genome shotgun (WGS) entry which is preliminary data.</text>
</comment>
<gene>
    <name evidence="3" type="ORF">EDD18DRAFT_1348750</name>
</gene>
<dbReference type="AlphaFoldDB" id="A0AA39UW10"/>
<reference evidence="3" key="1">
    <citation type="submission" date="2023-06" db="EMBL/GenBank/DDBJ databases">
        <authorList>
            <consortium name="Lawrence Berkeley National Laboratory"/>
            <person name="Ahrendt S."/>
            <person name="Sahu N."/>
            <person name="Indic B."/>
            <person name="Wong-Bajracharya J."/>
            <person name="Merenyi Z."/>
            <person name="Ke H.-M."/>
            <person name="Monk M."/>
            <person name="Kocsube S."/>
            <person name="Drula E."/>
            <person name="Lipzen A."/>
            <person name="Balint B."/>
            <person name="Henrissat B."/>
            <person name="Andreopoulos B."/>
            <person name="Martin F.M."/>
            <person name="Harder C.B."/>
            <person name="Rigling D."/>
            <person name="Ford K.L."/>
            <person name="Foster G.D."/>
            <person name="Pangilinan J."/>
            <person name="Papanicolaou A."/>
            <person name="Barry K."/>
            <person name="LaButti K."/>
            <person name="Viragh M."/>
            <person name="Koriabine M."/>
            <person name="Yan M."/>
            <person name="Riley R."/>
            <person name="Champramary S."/>
            <person name="Plett K.L."/>
            <person name="Tsai I.J."/>
            <person name="Slot J."/>
            <person name="Sipos G."/>
            <person name="Plett J."/>
            <person name="Nagy L.G."/>
            <person name="Grigoriev I.V."/>
        </authorList>
    </citation>
    <scope>NUCLEOTIDE SEQUENCE</scope>
    <source>
        <strain evidence="3">HWK02</strain>
    </source>
</reference>
<dbReference type="EMBL" id="JAUEPU010000008">
    <property type="protein sequence ID" value="KAK0499949.1"/>
    <property type="molecule type" value="Genomic_DNA"/>
</dbReference>
<evidence type="ECO:0000256" key="1">
    <source>
        <dbReference type="SAM" id="Coils"/>
    </source>
</evidence>
<protein>
    <submittedName>
        <fullName evidence="3">Uncharacterized protein</fullName>
    </submittedName>
</protein>
<proteinExistence type="predicted"/>
<feature type="compositionally biased region" description="Polar residues" evidence="2">
    <location>
        <begin position="551"/>
        <end position="561"/>
    </location>
</feature>
<feature type="region of interest" description="Disordered" evidence="2">
    <location>
        <begin position="318"/>
        <end position="380"/>
    </location>
</feature>
<dbReference type="Proteomes" id="UP001175228">
    <property type="component" value="Unassembled WGS sequence"/>
</dbReference>
<keyword evidence="1" id="KW-0175">Coiled coil</keyword>
<feature type="region of interest" description="Disordered" evidence="2">
    <location>
        <begin position="542"/>
        <end position="609"/>
    </location>
</feature>
<accession>A0AA39UW10</accession>
<evidence type="ECO:0000313" key="3">
    <source>
        <dbReference type="EMBL" id="KAK0499949.1"/>
    </source>
</evidence>
<sequence length="780" mass="86031">MAPAGWCTPEQNAWFASRLANFHRARLNNTVGNFFAAAVKNFMAQWPLPECAETIISNSPEDIAKRAEQDVHYQKRKRQIEARFNNNRGKARLAATSTATGKSLMTSPKKKIIYSLQPLRRLRAVQIYSQRYYKNRVQASVKKAIRQSRLNPLTHGQKLAIINKLTHETFQAETEDVKAEIFDALEQLREERAEASHKGLRKPEDYLDAIDAAPALLKRFLDDLAVQTGWWFTVIAGGPDPADGGNIRTGSFHVGVNGHKQNFEDEYTHHSVDLTDSNARRTTFEEGVIAPYGRFLKTLFSPETLWTRTNVRRMPEMSGLLSMPHSPASSPNPSLQPPSTLTQPPPDPGLISPAIPSPQPPSTATPTQSPPDLGVIFPSVPSLESSSTMSASIWTDSFLPPSTTSTSTSTQSPPDSGLVFPPISSFQLESMLQPSGSRKELGGDKLDPQLFWQDASFGGDYFSMGATERDRLAYDNLLGHAALDHEDKSFPFTLGTMFGEVDAAGDGQVVLGIPGEQHPYPQLEPEESLLPLLPSHRDHIDEHETDADLPSPSSVPKTSFPTDFDGDLTPEESGMVADGNEGRQEESTTVDEDAGEDHERRMSKRARKPPASRAVVAVGWLPSAVQYLTDSNLGSEWGDLLAAWQVLEAQISQSGSPTKGRLGAITSRPSSLSIWLQNRRYNVYPQLPPSFSAEFLAWWNALQLNWRRSETGPLPAANYDRSLNKALWKGGQNGLVTVLIGLMWWGQGSLLAEERTLWNATVADVHACIRTLLPSLTVKN</sequence>
<name>A0AA39UW10_9AGAR</name>
<evidence type="ECO:0000313" key="4">
    <source>
        <dbReference type="Proteomes" id="UP001175228"/>
    </source>
</evidence>
<feature type="region of interest" description="Disordered" evidence="2">
    <location>
        <begin position="401"/>
        <end position="422"/>
    </location>
</feature>
<keyword evidence="4" id="KW-1185">Reference proteome</keyword>
<organism evidence="3 4">
    <name type="scientific">Armillaria luteobubalina</name>
    <dbReference type="NCBI Taxonomy" id="153913"/>
    <lineage>
        <taxon>Eukaryota</taxon>
        <taxon>Fungi</taxon>
        <taxon>Dikarya</taxon>
        <taxon>Basidiomycota</taxon>
        <taxon>Agaricomycotina</taxon>
        <taxon>Agaricomycetes</taxon>
        <taxon>Agaricomycetidae</taxon>
        <taxon>Agaricales</taxon>
        <taxon>Marasmiineae</taxon>
        <taxon>Physalacriaceae</taxon>
        <taxon>Armillaria</taxon>
    </lineage>
</organism>
<feature type="compositionally biased region" description="Low complexity" evidence="2">
    <location>
        <begin position="401"/>
        <end position="414"/>
    </location>
</feature>
<evidence type="ECO:0000256" key="2">
    <source>
        <dbReference type="SAM" id="MobiDB-lite"/>
    </source>
</evidence>
<feature type="coiled-coil region" evidence="1">
    <location>
        <begin position="171"/>
        <end position="198"/>
    </location>
</feature>